<dbReference type="InterPro" id="IPR023754">
    <property type="entry name" value="HemeA_Synthase_type2"/>
</dbReference>
<keyword evidence="7" id="KW-0408">Iron</keyword>
<evidence type="ECO:0000256" key="8">
    <source>
        <dbReference type="ARBA" id="ARBA00023133"/>
    </source>
</evidence>
<sequence>MTGLDAFEARWRDVFSPKRPAAAAAAAATPVRGVSSSAPAPAALAASAFSQADDADSDSDPQRDKTTRPIVGYWYLFSGALVFSIVALGGLTRLTESGLSIVEWNVIKGMKPPQSQQEWEEEFEKYKQFPEYKLLNHHMTLSEFKFIFYMEWAHRMLGRFIGLSFILPGAYFAYKGYMTRGIQRVSLVVATLIGMQGVLGWLMVKSGLSDELLAKPGAVPRVSHYWLTAHLGSAFIIYSIMVATGLRILRSNRKLDLSLFAVSVCAFGDRQSRRALTMRADLVRQPMFKSPSFKTFRASSHGVAGLVLLTALSGGLVAGLDAGLIYNEFPFMGNGIVPEDFWALSTQTDRNPHPISWFRNVLENPSAVQFNHRVLACTTFTAISALWVVSRRIPLVRPARIAINALLGVAVIQVTLGITTLLYLVPVPLAAAHQCGSLTLLTVALWLMHTLRVVPK</sequence>
<feature type="transmembrane region" description="Helical" evidence="12">
    <location>
        <begin position="303"/>
        <end position="326"/>
    </location>
</feature>
<comment type="subcellular location">
    <subcellularLocation>
        <location evidence="2">Membrane</location>
        <topology evidence="2">Multi-pass membrane protein</topology>
    </subcellularLocation>
</comment>
<evidence type="ECO:0000256" key="7">
    <source>
        <dbReference type="ARBA" id="ARBA00023004"/>
    </source>
</evidence>
<dbReference type="InterPro" id="IPR003780">
    <property type="entry name" value="COX15/CtaA_fam"/>
</dbReference>
<evidence type="ECO:0000256" key="9">
    <source>
        <dbReference type="ARBA" id="ARBA00023136"/>
    </source>
</evidence>
<feature type="transmembrane region" description="Helical" evidence="12">
    <location>
        <begin position="186"/>
        <end position="204"/>
    </location>
</feature>
<keyword evidence="14" id="KW-1185">Reference proteome</keyword>
<evidence type="ECO:0000256" key="1">
    <source>
        <dbReference type="ARBA" id="ARBA00001970"/>
    </source>
</evidence>
<evidence type="ECO:0000313" key="13">
    <source>
        <dbReference type="EMBL" id="KAL2919545.1"/>
    </source>
</evidence>
<keyword evidence="4" id="KW-0479">Metal-binding</keyword>
<proteinExistence type="inferred from homology"/>
<keyword evidence="8" id="KW-0350">Heme biosynthesis</keyword>
<feature type="transmembrane region" description="Helical" evidence="12">
    <location>
        <begin position="156"/>
        <end position="174"/>
    </location>
</feature>
<accession>A0ABR4NJA0</accession>
<gene>
    <name evidence="13" type="primary">COX15</name>
    <name evidence="13" type="ORF">HK105_201192</name>
</gene>
<keyword evidence="3 12" id="KW-0812">Transmembrane</keyword>
<evidence type="ECO:0000256" key="11">
    <source>
        <dbReference type="ARBA" id="ARBA00048044"/>
    </source>
</evidence>
<dbReference type="HAMAP" id="MF_01665">
    <property type="entry name" value="HemeA_synth_type2"/>
    <property type="match status" value="1"/>
</dbReference>
<dbReference type="Pfam" id="PF02628">
    <property type="entry name" value="COX15-CtaA"/>
    <property type="match status" value="1"/>
</dbReference>
<evidence type="ECO:0000256" key="5">
    <source>
        <dbReference type="ARBA" id="ARBA00022989"/>
    </source>
</evidence>
<feature type="transmembrane region" description="Helical" evidence="12">
    <location>
        <begin position="401"/>
        <end position="425"/>
    </location>
</feature>
<dbReference type="EMBL" id="JADGIZ020000003">
    <property type="protein sequence ID" value="KAL2919545.1"/>
    <property type="molecule type" value="Genomic_DNA"/>
</dbReference>
<keyword evidence="5 12" id="KW-1133">Transmembrane helix</keyword>
<comment type="catalytic activity">
    <reaction evidence="11">
        <text>Fe(II)-heme o + 2 A + H2O = Fe(II)-heme a + 2 AH2</text>
        <dbReference type="Rhea" id="RHEA:63388"/>
        <dbReference type="ChEBI" id="CHEBI:13193"/>
        <dbReference type="ChEBI" id="CHEBI:15377"/>
        <dbReference type="ChEBI" id="CHEBI:17499"/>
        <dbReference type="ChEBI" id="CHEBI:60530"/>
        <dbReference type="ChEBI" id="CHEBI:61715"/>
        <dbReference type="EC" id="1.17.99.9"/>
    </reaction>
    <physiologicalReaction direction="left-to-right" evidence="11">
        <dbReference type="Rhea" id="RHEA:63389"/>
    </physiologicalReaction>
</comment>
<evidence type="ECO:0000313" key="14">
    <source>
        <dbReference type="Proteomes" id="UP001527925"/>
    </source>
</evidence>
<feature type="transmembrane region" description="Helical" evidence="12">
    <location>
        <begin position="370"/>
        <end position="389"/>
    </location>
</feature>
<feature type="transmembrane region" description="Helical" evidence="12">
    <location>
        <begin position="431"/>
        <end position="448"/>
    </location>
</feature>
<comment type="pathway">
    <text evidence="10">Porphyrin-containing compound metabolism; heme A biosynthesis; heme A from heme O: step 1/1.</text>
</comment>
<keyword evidence="9 12" id="KW-0472">Membrane</keyword>
<evidence type="ECO:0000256" key="12">
    <source>
        <dbReference type="SAM" id="Phobius"/>
    </source>
</evidence>
<evidence type="ECO:0000256" key="3">
    <source>
        <dbReference type="ARBA" id="ARBA00022692"/>
    </source>
</evidence>
<dbReference type="PANTHER" id="PTHR23289">
    <property type="entry name" value="CYTOCHROME C OXIDASE ASSEMBLY PROTEIN COX15"/>
    <property type="match status" value="1"/>
</dbReference>
<comment type="caution">
    <text evidence="13">The sequence shown here is derived from an EMBL/GenBank/DDBJ whole genome shotgun (WGS) entry which is preliminary data.</text>
</comment>
<comment type="cofactor">
    <cofactor evidence="1">
        <name>heme b</name>
        <dbReference type="ChEBI" id="CHEBI:60344"/>
    </cofactor>
</comment>
<evidence type="ECO:0000256" key="4">
    <source>
        <dbReference type="ARBA" id="ARBA00022723"/>
    </source>
</evidence>
<reference evidence="13 14" key="1">
    <citation type="submission" date="2023-09" db="EMBL/GenBank/DDBJ databases">
        <title>Pangenome analysis of Batrachochytrium dendrobatidis and related Chytrids.</title>
        <authorList>
            <person name="Yacoub M.N."/>
            <person name="Stajich J.E."/>
            <person name="James T.Y."/>
        </authorList>
    </citation>
    <scope>NUCLEOTIDE SEQUENCE [LARGE SCALE GENOMIC DNA]</scope>
    <source>
        <strain evidence="13 14">JEL0888</strain>
    </source>
</reference>
<evidence type="ECO:0000256" key="10">
    <source>
        <dbReference type="ARBA" id="ARBA00044501"/>
    </source>
</evidence>
<evidence type="ECO:0000256" key="6">
    <source>
        <dbReference type="ARBA" id="ARBA00023002"/>
    </source>
</evidence>
<name>A0ABR4NJA0_9FUNG</name>
<organism evidence="13 14">
    <name type="scientific">Polyrhizophydium stewartii</name>
    <dbReference type="NCBI Taxonomy" id="2732419"/>
    <lineage>
        <taxon>Eukaryota</taxon>
        <taxon>Fungi</taxon>
        <taxon>Fungi incertae sedis</taxon>
        <taxon>Chytridiomycota</taxon>
        <taxon>Chytridiomycota incertae sedis</taxon>
        <taxon>Chytridiomycetes</taxon>
        <taxon>Rhizophydiales</taxon>
        <taxon>Rhizophydiales incertae sedis</taxon>
        <taxon>Polyrhizophydium</taxon>
    </lineage>
</organism>
<dbReference type="Proteomes" id="UP001527925">
    <property type="component" value="Unassembled WGS sequence"/>
</dbReference>
<keyword evidence="6" id="KW-0560">Oxidoreductase</keyword>
<feature type="transmembrane region" description="Helical" evidence="12">
    <location>
        <begin position="72"/>
        <end position="91"/>
    </location>
</feature>
<evidence type="ECO:0000256" key="2">
    <source>
        <dbReference type="ARBA" id="ARBA00004141"/>
    </source>
</evidence>
<protein>
    <submittedName>
        <fullName evidence="13">Cytochrome c oxidase assembly protein cox15</fullName>
    </submittedName>
</protein>
<feature type="transmembrane region" description="Helical" evidence="12">
    <location>
        <begin position="224"/>
        <end position="249"/>
    </location>
</feature>
<dbReference type="PANTHER" id="PTHR23289:SF2">
    <property type="entry name" value="CYTOCHROME C OXIDASE ASSEMBLY PROTEIN COX15 HOMOLOG"/>
    <property type="match status" value="1"/>
</dbReference>